<dbReference type="Proteomes" id="UP000315516">
    <property type="component" value="Unassembled WGS sequence"/>
</dbReference>
<dbReference type="AlphaFoldDB" id="A0A646IJY7"/>
<sequence>MELTDRLNAARTVEEAAALTEPVLHPTEGLLERLADFFEAAAEKARETETDDGFDLRDDLDHAAASLREIAEELHGVPLRMHALAPPPRAAGPSRRLPGT</sequence>
<gene>
    <name evidence="1" type="ORF">FNX48_027045</name>
</gene>
<feature type="non-terminal residue" evidence="1">
    <location>
        <position position="100"/>
    </location>
</feature>
<evidence type="ECO:0000313" key="1">
    <source>
        <dbReference type="EMBL" id="MQS10685.1"/>
    </source>
</evidence>
<dbReference type="EMBL" id="VJYJ02001840">
    <property type="protein sequence ID" value="MQS10685.1"/>
    <property type="molecule type" value="Genomic_DNA"/>
</dbReference>
<reference evidence="1" key="1">
    <citation type="submission" date="2019-10" db="EMBL/GenBank/DDBJ databases">
        <title>Streptomyces sp. nov., a novel actinobacterium isolated from alkaline environment.</title>
        <authorList>
            <person name="Golinska P."/>
        </authorList>
    </citation>
    <scope>NUCLEOTIDE SEQUENCE</scope>
    <source>
        <strain evidence="1">IF17</strain>
    </source>
</reference>
<organism evidence="1">
    <name type="scientific">Streptomyces alkaliphilus</name>
    <dbReference type="NCBI Taxonomy" id="1472722"/>
    <lineage>
        <taxon>Bacteria</taxon>
        <taxon>Bacillati</taxon>
        <taxon>Actinomycetota</taxon>
        <taxon>Actinomycetes</taxon>
        <taxon>Kitasatosporales</taxon>
        <taxon>Streptomycetaceae</taxon>
        <taxon>Streptomyces</taxon>
    </lineage>
</organism>
<comment type="caution">
    <text evidence="1">The sequence shown here is derived from an EMBL/GenBank/DDBJ whole genome shotgun (WGS) entry which is preliminary data.</text>
</comment>
<protein>
    <submittedName>
        <fullName evidence="1">Uncharacterized protein</fullName>
    </submittedName>
</protein>
<name>A0A646IJY7_9ACTN</name>
<accession>A0A646IJY7</accession>
<proteinExistence type="predicted"/>